<dbReference type="AlphaFoldDB" id="A0A3N1XGK7"/>
<dbReference type="Pfam" id="PF00664">
    <property type="entry name" value="ABC_membrane"/>
    <property type="match status" value="1"/>
</dbReference>
<gene>
    <name evidence="11" type="ORF">EDD66_11278</name>
</gene>
<dbReference type="FunFam" id="3.40.50.300:FF:000287">
    <property type="entry name" value="Multidrug ABC transporter ATP-binding protein"/>
    <property type="match status" value="1"/>
</dbReference>
<name>A0A3N1XGK7_9FIRM</name>
<evidence type="ECO:0000256" key="6">
    <source>
        <dbReference type="ARBA" id="ARBA00022989"/>
    </source>
</evidence>
<keyword evidence="7 8" id="KW-0472">Membrane</keyword>
<evidence type="ECO:0000256" key="8">
    <source>
        <dbReference type="SAM" id="Phobius"/>
    </source>
</evidence>
<dbReference type="GO" id="GO:0034040">
    <property type="term" value="F:ATPase-coupled lipid transmembrane transporter activity"/>
    <property type="evidence" value="ECO:0007669"/>
    <property type="project" value="TreeGrafter"/>
</dbReference>
<dbReference type="Gene3D" id="3.40.50.300">
    <property type="entry name" value="P-loop containing nucleotide triphosphate hydrolases"/>
    <property type="match status" value="1"/>
</dbReference>
<dbReference type="InterPro" id="IPR017871">
    <property type="entry name" value="ABC_transporter-like_CS"/>
</dbReference>
<feature type="domain" description="ABC transporter" evidence="9">
    <location>
        <begin position="354"/>
        <end position="589"/>
    </location>
</feature>
<evidence type="ECO:0000256" key="1">
    <source>
        <dbReference type="ARBA" id="ARBA00004651"/>
    </source>
</evidence>
<dbReference type="GO" id="GO:0140359">
    <property type="term" value="F:ABC-type transporter activity"/>
    <property type="evidence" value="ECO:0007669"/>
    <property type="project" value="InterPro"/>
</dbReference>
<feature type="transmembrane region" description="Helical" evidence="8">
    <location>
        <begin position="151"/>
        <end position="171"/>
    </location>
</feature>
<dbReference type="Proteomes" id="UP000273083">
    <property type="component" value="Unassembled WGS sequence"/>
</dbReference>
<feature type="transmembrane region" description="Helical" evidence="8">
    <location>
        <begin position="177"/>
        <end position="195"/>
    </location>
</feature>
<feature type="transmembrane region" description="Helical" evidence="8">
    <location>
        <begin position="28"/>
        <end position="54"/>
    </location>
</feature>
<protein>
    <submittedName>
        <fullName evidence="11">ATP-binding cassette subfamily B protein</fullName>
    </submittedName>
</protein>
<keyword evidence="3 8" id="KW-0812">Transmembrane</keyword>
<dbReference type="Pfam" id="PF00005">
    <property type="entry name" value="ABC_tran"/>
    <property type="match status" value="1"/>
</dbReference>
<comment type="caution">
    <text evidence="11">The sequence shown here is derived from an EMBL/GenBank/DDBJ whole genome shotgun (WGS) entry which is preliminary data.</text>
</comment>
<keyword evidence="2" id="KW-0813">Transport</keyword>
<dbReference type="SMART" id="SM00382">
    <property type="entry name" value="AAA"/>
    <property type="match status" value="1"/>
</dbReference>
<dbReference type="GO" id="GO:0016887">
    <property type="term" value="F:ATP hydrolysis activity"/>
    <property type="evidence" value="ECO:0007669"/>
    <property type="project" value="InterPro"/>
</dbReference>
<dbReference type="GO" id="GO:0005886">
    <property type="term" value="C:plasma membrane"/>
    <property type="evidence" value="ECO:0007669"/>
    <property type="project" value="UniProtKB-SubCell"/>
</dbReference>
<feature type="transmembrane region" description="Helical" evidence="8">
    <location>
        <begin position="297"/>
        <end position="316"/>
    </location>
</feature>
<dbReference type="RefSeq" id="WP_123610562.1">
    <property type="nucleotide sequence ID" value="NZ_RJVG01000012.1"/>
</dbReference>
<evidence type="ECO:0000259" key="10">
    <source>
        <dbReference type="PROSITE" id="PS50929"/>
    </source>
</evidence>
<dbReference type="PANTHER" id="PTHR24221">
    <property type="entry name" value="ATP-BINDING CASSETTE SUB-FAMILY B"/>
    <property type="match status" value="1"/>
</dbReference>
<evidence type="ECO:0000259" key="9">
    <source>
        <dbReference type="PROSITE" id="PS50893"/>
    </source>
</evidence>
<evidence type="ECO:0000313" key="12">
    <source>
        <dbReference type="Proteomes" id="UP000273083"/>
    </source>
</evidence>
<accession>A0A3N1XGK7</accession>
<organism evidence="11 12">
    <name type="scientific">Mobilisporobacter senegalensis</name>
    <dbReference type="NCBI Taxonomy" id="1329262"/>
    <lineage>
        <taxon>Bacteria</taxon>
        <taxon>Bacillati</taxon>
        <taxon>Bacillota</taxon>
        <taxon>Clostridia</taxon>
        <taxon>Lachnospirales</taxon>
        <taxon>Lachnospiraceae</taxon>
        <taxon>Mobilisporobacter</taxon>
    </lineage>
</organism>
<dbReference type="SUPFAM" id="SSF52540">
    <property type="entry name" value="P-loop containing nucleoside triphosphate hydrolases"/>
    <property type="match status" value="1"/>
</dbReference>
<dbReference type="PROSITE" id="PS50929">
    <property type="entry name" value="ABC_TM1F"/>
    <property type="match status" value="1"/>
</dbReference>
<dbReference type="GO" id="GO:0005524">
    <property type="term" value="F:ATP binding"/>
    <property type="evidence" value="ECO:0007669"/>
    <property type="project" value="UniProtKB-KW"/>
</dbReference>
<dbReference type="InterPro" id="IPR011527">
    <property type="entry name" value="ABC1_TM_dom"/>
</dbReference>
<keyword evidence="12" id="KW-1185">Reference proteome</keyword>
<evidence type="ECO:0000256" key="3">
    <source>
        <dbReference type="ARBA" id="ARBA00022692"/>
    </source>
</evidence>
<keyword evidence="6 8" id="KW-1133">Transmembrane helix</keyword>
<evidence type="ECO:0000256" key="4">
    <source>
        <dbReference type="ARBA" id="ARBA00022741"/>
    </source>
</evidence>
<dbReference type="SUPFAM" id="SSF90123">
    <property type="entry name" value="ABC transporter transmembrane region"/>
    <property type="match status" value="1"/>
</dbReference>
<feature type="transmembrane region" description="Helical" evidence="8">
    <location>
        <begin position="75"/>
        <end position="100"/>
    </location>
</feature>
<feature type="transmembrane region" description="Helical" evidence="8">
    <location>
        <begin position="264"/>
        <end position="285"/>
    </location>
</feature>
<dbReference type="InterPro" id="IPR039421">
    <property type="entry name" value="Type_1_exporter"/>
</dbReference>
<feature type="domain" description="ABC transmembrane type-1" evidence="10">
    <location>
        <begin position="30"/>
        <end position="277"/>
    </location>
</feature>
<dbReference type="InterPro" id="IPR003439">
    <property type="entry name" value="ABC_transporter-like_ATP-bd"/>
</dbReference>
<evidence type="ECO:0000313" key="11">
    <source>
        <dbReference type="EMBL" id="ROR23947.1"/>
    </source>
</evidence>
<dbReference type="InterPro" id="IPR036640">
    <property type="entry name" value="ABC1_TM_sf"/>
</dbReference>
<dbReference type="InterPro" id="IPR027417">
    <property type="entry name" value="P-loop_NTPase"/>
</dbReference>
<dbReference type="PROSITE" id="PS00211">
    <property type="entry name" value="ABC_TRANSPORTER_1"/>
    <property type="match status" value="1"/>
</dbReference>
<evidence type="ECO:0000256" key="5">
    <source>
        <dbReference type="ARBA" id="ARBA00022840"/>
    </source>
</evidence>
<dbReference type="PANTHER" id="PTHR24221:SF397">
    <property type="entry name" value="ABC TRANSPORTER, ATP-BINDING TRANSMEMBRANE PROTEIN"/>
    <property type="match status" value="1"/>
</dbReference>
<dbReference type="Gene3D" id="1.20.1560.10">
    <property type="entry name" value="ABC transporter type 1, transmembrane domain"/>
    <property type="match status" value="1"/>
</dbReference>
<evidence type="ECO:0000256" key="7">
    <source>
        <dbReference type="ARBA" id="ARBA00023136"/>
    </source>
</evidence>
<dbReference type="PROSITE" id="PS50893">
    <property type="entry name" value="ABC_TRANSPORTER_2"/>
    <property type="match status" value="1"/>
</dbReference>
<dbReference type="EMBL" id="RJVG01000012">
    <property type="protein sequence ID" value="ROR23947.1"/>
    <property type="molecule type" value="Genomic_DNA"/>
</dbReference>
<dbReference type="OrthoDB" id="9762778at2"/>
<evidence type="ECO:0000256" key="2">
    <source>
        <dbReference type="ARBA" id="ARBA00022448"/>
    </source>
</evidence>
<dbReference type="InterPro" id="IPR003593">
    <property type="entry name" value="AAA+_ATPase"/>
</dbReference>
<keyword evidence="5 11" id="KW-0067">ATP-binding</keyword>
<comment type="subcellular location">
    <subcellularLocation>
        <location evidence="1">Cell membrane</location>
        <topology evidence="1">Multi-pass membrane protein</topology>
    </subcellularLocation>
</comment>
<sequence>MKQKSSVAAKPKTGMARLMELAATKKPLMIASVILSGLASVASFIPHIAIYFVVREIMGIFPEFGNLDLERTVGFGWLAFGGILLNILLYFAALMCSHLAAFGTLYELKVNFASHLAKVPLGFHVLVGSGKLRKIMDENIEKIEGFIAHQLPDMVASFVAPVVMFAILLVIDWRFGLAAAAGIILALAIQIKAYGNDGAKNMMENYQSALEDMNNASVEYIRGITVVKAFKQTVYSFRRMHSAIKEYTKMVIPYTLSWENYMSAFTTIINNIYLCLIPVGILVGLNTSDYNRFAVTFIFYLIFVPSIATILMKIMYVSTGGMQIIGGVERMDEILHTAPLPQPEDPKETSGHEIVFKEVSFSYAGQEAEALSSVSFRAEENQITAIVGPSGGGKSTIAHLIPRFFDVTEGAIWIGGVDVRHMKSEYLMEKVSFVFQDVFLFKQSIMDNIRLGNQSATDEQVIAAAKAAQCHEFIEKLPEKYHTVIGTKGVHLSGGEQQRIAIARAIVKNAPIVLLDEATAFSDPENEHLIQQAFKKLMQGKTVIMIAHRLSTIRSANKIVVLDKGRLIEQGTHDELLLKHGKYSDMWNMYTKTLDWKMDRKGGKAHV</sequence>
<keyword evidence="4" id="KW-0547">Nucleotide-binding</keyword>
<reference evidence="11 12" key="1">
    <citation type="submission" date="2018-11" db="EMBL/GenBank/DDBJ databases">
        <title>Genomic Encyclopedia of Type Strains, Phase IV (KMG-IV): sequencing the most valuable type-strain genomes for metagenomic binning, comparative biology and taxonomic classification.</title>
        <authorList>
            <person name="Goeker M."/>
        </authorList>
    </citation>
    <scope>NUCLEOTIDE SEQUENCE [LARGE SCALE GENOMIC DNA]</scope>
    <source>
        <strain evidence="11 12">DSM 26537</strain>
    </source>
</reference>
<proteinExistence type="predicted"/>